<reference evidence="1 2" key="1">
    <citation type="submission" date="2024-07" db="EMBL/GenBank/DDBJ databases">
        <title>Section-level genome sequencing and comparative genomics of Aspergillus sections Usti and Cavernicolus.</title>
        <authorList>
            <consortium name="Lawrence Berkeley National Laboratory"/>
            <person name="Nybo J.L."/>
            <person name="Vesth T.C."/>
            <person name="Theobald S."/>
            <person name="Frisvad J.C."/>
            <person name="Larsen T.O."/>
            <person name="Kjaerboelling I."/>
            <person name="Rothschild-Mancinelli K."/>
            <person name="Lyhne E.K."/>
            <person name="Kogle M.E."/>
            <person name="Barry K."/>
            <person name="Clum A."/>
            <person name="Na H."/>
            <person name="Ledsgaard L."/>
            <person name="Lin J."/>
            <person name="Lipzen A."/>
            <person name="Kuo A."/>
            <person name="Riley R."/>
            <person name="Mondo S."/>
            <person name="LaButti K."/>
            <person name="Haridas S."/>
            <person name="Pangalinan J."/>
            <person name="Salamov A.A."/>
            <person name="Simmons B.A."/>
            <person name="Magnuson J.K."/>
            <person name="Chen J."/>
            <person name="Drula E."/>
            <person name="Henrissat B."/>
            <person name="Wiebenga A."/>
            <person name="Lubbers R.J."/>
            <person name="Gomes A.C."/>
            <person name="Macurrencykelacurrency M.R."/>
            <person name="Stajich J."/>
            <person name="Grigoriev I.V."/>
            <person name="Mortensen U.H."/>
            <person name="De vries R.P."/>
            <person name="Baker S.E."/>
            <person name="Andersen M.R."/>
        </authorList>
    </citation>
    <scope>NUCLEOTIDE SEQUENCE [LARGE SCALE GENOMIC DNA]</scope>
    <source>
        <strain evidence="1 2">CBS 756.74</strain>
    </source>
</reference>
<sequence>MEAQGLSFRRSLWPSKTYWVTLDELVFGCSALGLSCVAGLCNVCQGQQPSPACDDCLLCAIFNLHFLRAPFQHFPPS</sequence>
<protein>
    <submittedName>
        <fullName evidence="1">Uncharacterized protein</fullName>
    </submittedName>
</protein>
<accession>A0ABR4JRY3</accession>
<evidence type="ECO:0000313" key="1">
    <source>
        <dbReference type="EMBL" id="KAL2842797.1"/>
    </source>
</evidence>
<organism evidence="1 2">
    <name type="scientific">Aspergillus pseudodeflectus</name>
    <dbReference type="NCBI Taxonomy" id="176178"/>
    <lineage>
        <taxon>Eukaryota</taxon>
        <taxon>Fungi</taxon>
        <taxon>Dikarya</taxon>
        <taxon>Ascomycota</taxon>
        <taxon>Pezizomycotina</taxon>
        <taxon>Eurotiomycetes</taxon>
        <taxon>Eurotiomycetidae</taxon>
        <taxon>Eurotiales</taxon>
        <taxon>Aspergillaceae</taxon>
        <taxon>Aspergillus</taxon>
        <taxon>Aspergillus subgen. Nidulantes</taxon>
    </lineage>
</organism>
<evidence type="ECO:0000313" key="2">
    <source>
        <dbReference type="Proteomes" id="UP001610444"/>
    </source>
</evidence>
<dbReference type="EMBL" id="JBFXLR010000049">
    <property type="protein sequence ID" value="KAL2842797.1"/>
    <property type="molecule type" value="Genomic_DNA"/>
</dbReference>
<name>A0ABR4JRY3_9EURO</name>
<gene>
    <name evidence="1" type="ORF">BJX68DRAFT_244358</name>
</gene>
<comment type="caution">
    <text evidence="1">The sequence shown here is derived from an EMBL/GenBank/DDBJ whole genome shotgun (WGS) entry which is preliminary data.</text>
</comment>
<dbReference type="Proteomes" id="UP001610444">
    <property type="component" value="Unassembled WGS sequence"/>
</dbReference>
<dbReference type="RefSeq" id="XP_070895249.1">
    <property type="nucleotide sequence ID" value="XM_071041294.1"/>
</dbReference>
<keyword evidence="2" id="KW-1185">Reference proteome</keyword>
<proteinExistence type="predicted"/>
<dbReference type="GeneID" id="98156458"/>